<comment type="similarity">
    <text evidence="2 4">Belongs to the ribose 5-phosphate isomerase family.</text>
</comment>
<dbReference type="NCBIfam" id="NF001924">
    <property type="entry name" value="PRK00702.1"/>
    <property type="match status" value="1"/>
</dbReference>
<dbReference type="GO" id="GO:0009052">
    <property type="term" value="P:pentose-phosphate shunt, non-oxidative branch"/>
    <property type="evidence" value="ECO:0007669"/>
    <property type="project" value="UniProtKB-UniRule"/>
</dbReference>
<dbReference type="PANTHER" id="PTHR11934:SF0">
    <property type="entry name" value="RIBOSE-5-PHOSPHATE ISOMERASE"/>
    <property type="match status" value="1"/>
</dbReference>
<proteinExistence type="inferred from homology"/>
<dbReference type="Pfam" id="PF06026">
    <property type="entry name" value="Rib_5-P_isom_A"/>
    <property type="match status" value="1"/>
</dbReference>
<name>A0A7C3ER19_9CREN</name>
<dbReference type="SUPFAM" id="SSF75445">
    <property type="entry name" value="D-ribose-5-phosphate isomerase (RpiA), lid domain"/>
    <property type="match status" value="1"/>
</dbReference>
<feature type="binding site" evidence="4">
    <location>
        <position position="123"/>
    </location>
    <ligand>
        <name>substrate</name>
    </ligand>
</feature>
<dbReference type="NCBIfam" id="TIGR00021">
    <property type="entry name" value="rpiA"/>
    <property type="match status" value="1"/>
</dbReference>
<dbReference type="EC" id="5.3.1.6" evidence="4"/>
<comment type="function">
    <text evidence="4">Catalyzes the reversible conversion of ribose-5-phosphate to ribulose 5-phosphate.</text>
</comment>
<accession>A0A7C3ER19</accession>
<comment type="pathway">
    <text evidence="4">Carbohydrate degradation; pentose phosphate pathway; D-ribose 5-phosphate from D-ribulose 5-phosphate (non-oxidative stage): step 1/1.</text>
</comment>
<dbReference type="InterPro" id="IPR037171">
    <property type="entry name" value="NagB/RpiA_transferase-like"/>
</dbReference>
<gene>
    <name evidence="4 5" type="primary">rpiA</name>
    <name evidence="5" type="ORF">ENS19_00905</name>
</gene>
<dbReference type="FunFam" id="3.30.70.260:FF:000018">
    <property type="entry name" value="Ribose-5-phosphate isomerase A"/>
    <property type="match status" value="1"/>
</dbReference>
<reference evidence="5" key="1">
    <citation type="journal article" date="2020" name="mSystems">
        <title>Genome- and Community-Level Interaction Insights into Carbon Utilization and Element Cycling Functions of Hydrothermarchaeota in Hydrothermal Sediment.</title>
        <authorList>
            <person name="Zhou Z."/>
            <person name="Liu Y."/>
            <person name="Xu W."/>
            <person name="Pan J."/>
            <person name="Luo Z.H."/>
            <person name="Li M."/>
        </authorList>
    </citation>
    <scope>NUCLEOTIDE SEQUENCE [LARGE SCALE GENOMIC DNA]</scope>
    <source>
        <strain evidence="5">SpSt-468</strain>
    </source>
</reference>
<evidence type="ECO:0000313" key="5">
    <source>
        <dbReference type="EMBL" id="HFK19824.1"/>
    </source>
</evidence>
<dbReference type="HAMAP" id="MF_00170">
    <property type="entry name" value="Rib_5P_isom_A"/>
    <property type="match status" value="1"/>
</dbReference>
<feature type="binding site" evidence="4">
    <location>
        <begin position="83"/>
        <end position="86"/>
    </location>
    <ligand>
        <name>substrate</name>
    </ligand>
</feature>
<dbReference type="SUPFAM" id="SSF100950">
    <property type="entry name" value="NagB/RpiA/CoA transferase-like"/>
    <property type="match status" value="1"/>
</dbReference>
<dbReference type="FunFam" id="3.40.50.1360:FF:000001">
    <property type="entry name" value="Ribose-5-phosphate isomerase A"/>
    <property type="match status" value="1"/>
</dbReference>
<comment type="subunit">
    <text evidence="4">Homodimer.</text>
</comment>
<dbReference type="GO" id="GO:0005829">
    <property type="term" value="C:cytosol"/>
    <property type="evidence" value="ECO:0007669"/>
    <property type="project" value="TreeGrafter"/>
</dbReference>
<evidence type="ECO:0000256" key="3">
    <source>
        <dbReference type="ARBA" id="ARBA00023235"/>
    </source>
</evidence>
<feature type="active site" description="Proton acceptor" evidence="4">
    <location>
        <position position="105"/>
    </location>
</feature>
<dbReference type="InterPro" id="IPR004788">
    <property type="entry name" value="Ribose5P_isomerase_type_A"/>
</dbReference>
<dbReference type="GO" id="GO:0004751">
    <property type="term" value="F:ribose-5-phosphate isomerase activity"/>
    <property type="evidence" value="ECO:0007669"/>
    <property type="project" value="UniProtKB-UniRule"/>
</dbReference>
<comment type="caution">
    <text evidence="5">The sequence shown here is derived from an EMBL/GenBank/DDBJ whole genome shotgun (WGS) entry which is preliminary data.</text>
</comment>
<dbReference type="CDD" id="cd01398">
    <property type="entry name" value="RPI_A"/>
    <property type="match status" value="1"/>
</dbReference>
<dbReference type="EMBL" id="DSTX01000001">
    <property type="protein sequence ID" value="HFK19824.1"/>
    <property type="molecule type" value="Genomic_DNA"/>
</dbReference>
<organism evidence="5">
    <name type="scientific">Candidatus Methanomethylicus mesodigestus</name>
    <dbReference type="NCBI Taxonomy" id="1867258"/>
    <lineage>
        <taxon>Archaea</taxon>
        <taxon>Thermoproteota</taxon>
        <taxon>Methanosuratincolia</taxon>
        <taxon>Candidatus Methanomethylicales</taxon>
        <taxon>Candidatus Methanomethylicaceae</taxon>
        <taxon>Candidatus Methanomethylicus</taxon>
    </lineage>
</organism>
<sequence length="231" mass="24649">MAQIGKLNAAKASLAEVKNGQVIGVGTGSTVAIFIELLGKKVKEEGWDVLCVPTSYQSAYLAIENGLRLTTLDEHPVLDLAVDGADEVDADLNLIKGGGAALTREKIVDASAKRFVVVADKTKLVAALGEKFPIPIEVIPLARKTASMRIAMLGGDPKLRDGGDRKDGPLVTDNGNFIIDAKFSPVKDPRALEFELKRIPGVVEAGLFVHLAHTAYIGDDGGVQRIDRRQE</sequence>
<keyword evidence="3 4" id="KW-0413">Isomerase</keyword>
<protein>
    <recommendedName>
        <fullName evidence="4">Ribose-5-phosphate isomerase A</fullName>
        <ecNumber evidence="4">5.3.1.6</ecNumber>
    </recommendedName>
    <alternativeName>
        <fullName evidence="4">Phosphoriboisomerase A</fullName>
        <shortName evidence="4">PRI</shortName>
    </alternativeName>
</protein>
<evidence type="ECO:0000256" key="4">
    <source>
        <dbReference type="HAMAP-Rule" id="MF_00170"/>
    </source>
</evidence>
<dbReference type="GO" id="GO:0006014">
    <property type="term" value="P:D-ribose metabolic process"/>
    <property type="evidence" value="ECO:0007669"/>
    <property type="project" value="TreeGrafter"/>
</dbReference>
<dbReference type="AlphaFoldDB" id="A0A7C3ER19"/>
<comment type="catalytic activity">
    <reaction evidence="1 4">
        <text>aldehydo-D-ribose 5-phosphate = D-ribulose 5-phosphate</text>
        <dbReference type="Rhea" id="RHEA:14657"/>
        <dbReference type="ChEBI" id="CHEBI:58121"/>
        <dbReference type="ChEBI" id="CHEBI:58273"/>
        <dbReference type="EC" id="5.3.1.6"/>
    </reaction>
</comment>
<dbReference type="Gene3D" id="3.30.70.260">
    <property type="match status" value="1"/>
</dbReference>
<evidence type="ECO:0000256" key="2">
    <source>
        <dbReference type="ARBA" id="ARBA00008088"/>
    </source>
</evidence>
<dbReference type="InterPro" id="IPR020672">
    <property type="entry name" value="Ribose5P_isomerase_typA_subgr"/>
</dbReference>
<dbReference type="Gene3D" id="3.40.50.1360">
    <property type="match status" value="1"/>
</dbReference>
<feature type="binding site" evidence="4">
    <location>
        <begin position="27"/>
        <end position="30"/>
    </location>
    <ligand>
        <name>substrate</name>
    </ligand>
</feature>
<dbReference type="PANTHER" id="PTHR11934">
    <property type="entry name" value="RIBOSE-5-PHOSPHATE ISOMERASE"/>
    <property type="match status" value="1"/>
</dbReference>
<feature type="binding site" evidence="4">
    <location>
        <begin position="96"/>
        <end position="99"/>
    </location>
    <ligand>
        <name>substrate</name>
    </ligand>
</feature>
<evidence type="ECO:0000256" key="1">
    <source>
        <dbReference type="ARBA" id="ARBA00001713"/>
    </source>
</evidence>
<dbReference type="UniPathway" id="UPA00115">
    <property type="reaction ID" value="UER00412"/>
</dbReference>